<comment type="caution">
    <text evidence="1">The sequence shown here is derived from an EMBL/GenBank/DDBJ whole genome shotgun (WGS) entry which is preliminary data.</text>
</comment>
<dbReference type="EMBL" id="JBHPBY010000009">
    <property type="protein sequence ID" value="MFC1848835.1"/>
    <property type="molecule type" value="Genomic_DNA"/>
</dbReference>
<gene>
    <name evidence="1" type="ORF">ACFL27_01390</name>
</gene>
<organism evidence="1 2">
    <name type="scientific">candidate division CSSED10-310 bacterium</name>
    <dbReference type="NCBI Taxonomy" id="2855610"/>
    <lineage>
        <taxon>Bacteria</taxon>
        <taxon>Bacteria division CSSED10-310</taxon>
    </lineage>
</organism>
<name>A0ABV6YRM5_UNCC1</name>
<proteinExistence type="predicted"/>
<accession>A0ABV6YRM5</accession>
<keyword evidence="2" id="KW-1185">Reference proteome</keyword>
<evidence type="ECO:0000313" key="1">
    <source>
        <dbReference type="EMBL" id="MFC1848835.1"/>
    </source>
</evidence>
<evidence type="ECO:0000313" key="2">
    <source>
        <dbReference type="Proteomes" id="UP001594351"/>
    </source>
</evidence>
<protein>
    <submittedName>
        <fullName evidence="1">Uncharacterized protein</fullName>
    </submittedName>
</protein>
<sequence>MINFHVKVLSPEKTKSTYIRDGFTFLGQTFRKEGNILHITPAKEGVLALVREVGTFDQKISRSTDAHAD</sequence>
<reference evidence="1 2" key="1">
    <citation type="submission" date="2024-09" db="EMBL/GenBank/DDBJ databases">
        <title>Laminarin stimulates single cell rates of sulfate reduction while oxygen inhibits transcriptomic activity in coastal marine sediment.</title>
        <authorList>
            <person name="Lindsay M."/>
            <person name="Orcutt B."/>
            <person name="Emerson D."/>
            <person name="Stepanauskas R."/>
            <person name="D'Angelo T."/>
        </authorList>
    </citation>
    <scope>NUCLEOTIDE SEQUENCE [LARGE SCALE GENOMIC DNA]</scope>
    <source>
        <strain evidence="1">SAG AM-311-K15</strain>
    </source>
</reference>
<dbReference type="Proteomes" id="UP001594351">
    <property type="component" value="Unassembled WGS sequence"/>
</dbReference>